<evidence type="ECO:0000313" key="2">
    <source>
        <dbReference type="Proteomes" id="UP000054018"/>
    </source>
</evidence>
<accession>A0A0D0A4K6</accession>
<dbReference type="EMBL" id="KN833690">
    <property type="protein sequence ID" value="KIK29337.1"/>
    <property type="molecule type" value="Genomic_DNA"/>
</dbReference>
<gene>
    <name evidence="1" type="ORF">PISMIDRAFT_672799</name>
</gene>
<evidence type="ECO:0000313" key="1">
    <source>
        <dbReference type="EMBL" id="KIK29337.1"/>
    </source>
</evidence>
<dbReference type="AlphaFoldDB" id="A0A0D0A4K6"/>
<name>A0A0D0A4K6_9AGAM</name>
<dbReference type="Proteomes" id="UP000054018">
    <property type="component" value="Unassembled WGS sequence"/>
</dbReference>
<keyword evidence="2" id="KW-1185">Reference proteome</keyword>
<reference evidence="2" key="2">
    <citation type="submission" date="2015-01" db="EMBL/GenBank/DDBJ databases">
        <title>Evolutionary Origins and Diversification of the Mycorrhizal Mutualists.</title>
        <authorList>
            <consortium name="DOE Joint Genome Institute"/>
            <consortium name="Mycorrhizal Genomics Consortium"/>
            <person name="Kohler A."/>
            <person name="Kuo A."/>
            <person name="Nagy L.G."/>
            <person name="Floudas D."/>
            <person name="Copeland A."/>
            <person name="Barry K.W."/>
            <person name="Cichocki N."/>
            <person name="Veneault-Fourrey C."/>
            <person name="LaButti K."/>
            <person name="Lindquist E.A."/>
            <person name="Lipzen A."/>
            <person name="Lundell T."/>
            <person name="Morin E."/>
            <person name="Murat C."/>
            <person name="Riley R."/>
            <person name="Ohm R."/>
            <person name="Sun H."/>
            <person name="Tunlid A."/>
            <person name="Henrissat B."/>
            <person name="Grigoriev I.V."/>
            <person name="Hibbett D.S."/>
            <person name="Martin F."/>
        </authorList>
    </citation>
    <scope>NUCLEOTIDE SEQUENCE [LARGE SCALE GENOMIC DNA]</scope>
    <source>
        <strain evidence="2">441</strain>
    </source>
</reference>
<sequence length="93" mass="10474">MTYMPSQGLSASQVVQACKALKCLSGTWHLGVFMPRLACHTRWYKNEGLIRTVARSFLIVRRSASRGTTTSWQYDAPTTGFPSRVTPRSRFTC</sequence>
<reference evidence="1 2" key="1">
    <citation type="submission" date="2014-04" db="EMBL/GenBank/DDBJ databases">
        <authorList>
            <consortium name="DOE Joint Genome Institute"/>
            <person name="Kuo A."/>
            <person name="Kohler A."/>
            <person name="Costa M.D."/>
            <person name="Nagy L.G."/>
            <person name="Floudas D."/>
            <person name="Copeland A."/>
            <person name="Barry K.W."/>
            <person name="Cichocki N."/>
            <person name="Veneault-Fourrey C."/>
            <person name="LaButti K."/>
            <person name="Lindquist E.A."/>
            <person name="Lipzen A."/>
            <person name="Lundell T."/>
            <person name="Morin E."/>
            <person name="Murat C."/>
            <person name="Sun H."/>
            <person name="Tunlid A."/>
            <person name="Henrissat B."/>
            <person name="Grigoriev I.V."/>
            <person name="Hibbett D.S."/>
            <person name="Martin F."/>
            <person name="Nordberg H.P."/>
            <person name="Cantor M.N."/>
            <person name="Hua S.X."/>
        </authorList>
    </citation>
    <scope>NUCLEOTIDE SEQUENCE [LARGE SCALE GENOMIC DNA]</scope>
    <source>
        <strain evidence="1 2">441</strain>
    </source>
</reference>
<protein>
    <submittedName>
        <fullName evidence="1">Uncharacterized protein</fullName>
    </submittedName>
</protein>
<dbReference type="HOGENOM" id="CLU_2400544_0_0_1"/>
<proteinExistence type="predicted"/>
<organism evidence="1 2">
    <name type="scientific">Pisolithus microcarpus 441</name>
    <dbReference type="NCBI Taxonomy" id="765257"/>
    <lineage>
        <taxon>Eukaryota</taxon>
        <taxon>Fungi</taxon>
        <taxon>Dikarya</taxon>
        <taxon>Basidiomycota</taxon>
        <taxon>Agaricomycotina</taxon>
        <taxon>Agaricomycetes</taxon>
        <taxon>Agaricomycetidae</taxon>
        <taxon>Boletales</taxon>
        <taxon>Sclerodermatineae</taxon>
        <taxon>Pisolithaceae</taxon>
        <taxon>Pisolithus</taxon>
    </lineage>
</organism>